<evidence type="ECO:0000256" key="3">
    <source>
        <dbReference type="ARBA" id="ARBA00022676"/>
    </source>
</evidence>
<dbReference type="GO" id="GO:0009969">
    <property type="term" value="P:xyloglucan biosynthetic process"/>
    <property type="evidence" value="ECO:0007669"/>
    <property type="project" value="TreeGrafter"/>
</dbReference>
<accession>A0A388KPJ3</accession>
<keyword evidence="6" id="KW-1185">Reference proteome</keyword>
<gene>
    <name evidence="5" type="ORF">CBR_g10903</name>
</gene>
<name>A0A388KPJ3_CHABU</name>
<evidence type="ECO:0000256" key="1">
    <source>
        <dbReference type="ARBA" id="ARBA00004323"/>
    </source>
</evidence>
<dbReference type="OrthoDB" id="205108at2759"/>
<protein>
    <recommendedName>
        <fullName evidence="7">GT34-family glycosyltransferase</fullName>
    </recommendedName>
</protein>
<sequence>MMRDLESEGKDGILPWIQSLPGKVLIMFGEHPRLKQQAAMGMGINLFFIIMMILANSGQDVTRFVKSPRARMRQKWEKLGSLAEMNVSVALTDGRPLDKMLSLELAANSKPSVLLVTSIPPKCETPEGDEAMLRSIKNKMDYARLHGMETWFSMEAPEPDGKVVWNKYAVLRRVMQGRPNFDWYFWIDHDSLIVDLTFQIPWDSYKDHSLVMWGEESIAVKPEFTAVNTGVLFLRNDKFSRDLLDHLLQFWTLKPEAEMRQEMAQVVKGFSDNLTAQGAMAYVLATESKQWLPQIHFELMYHINRYWKDEMENLEDYYTSWKGDGKSPPFIITYVGCQLCWKPNDQFEMCTRELDRAFNFADDQVLSVLNLKHRDLQSSDIVKLNARKLDANASGIWTMQPPQ</sequence>
<dbReference type="AlphaFoldDB" id="A0A388KPJ3"/>
<keyword evidence="3" id="KW-0328">Glycosyltransferase</keyword>
<dbReference type="GO" id="GO:0005802">
    <property type="term" value="C:trans-Golgi network"/>
    <property type="evidence" value="ECO:0007669"/>
    <property type="project" value="TreeGrafter"/>
</dbReference>
<reference evidence="5 6" key="1">
    <citation type="journal article" date="2018" name="Cell">
        <title>The Chara Genome: Secondary Complexity and Implications for Plant Terrestrialization.</title>
        <authorList>
            <person name="Nishiyama T."/>
            <person name="Sakayama H."/>
            <person name="Vries J.D."/>
            <person name="Buschmann H."/>
            <person name="Saint-Marcoux D."/>
            <person name="Ullrich K.K."/>
            <person name="Haas F.B."/>
            <person name="Vanderstraeten L."/>
            <person name="Becker D."/>
            <person name="Lang D."/>
            <person name="Vosolsobe S."/>
            <person name="Rombauts S."/>
            <person name="Wilhelmsson P.K.I."/>
            <person name="Janitza P."/>
            <person name="Kern R."/>
            <person name="Heyl A."/>
            <person name="Rumpler F."/>
            <person name="Villalobos L.I.A.C."/>
            <person name="Clay J.M."/>
            <person name="Skokan R."/>
            <person name="Toyoda A."/>
            <person name="Suzuki Y."/>
            <person name="Kagoshima H."/>
            <person name="Schijlen E."/>
            <person name="Tajeshwar N."/>
            <person name="Catarino B."/>
            <person name="Hetherington A.J."/>
            <person name="Saltykova A."/>
            <person name="Bonnot C."/>
            <person name="Breuninger H."/>
            <person name="Symeonidi A."/>
            <person name="Radhakrishnan G.V."/>
            <person name="Van Nieuwerburgh F."/>
            <person name="Deforce D."/>
            <person name="Chang C."/>
            <person name="Karol K.G."/>
            <person name="Hedrich R."/>
            <person name="Ulvskov P."/>
            <person name="Glockner G."/>
            <person name="Delwiche C.F."/>
            <person name="Petrasek J."/>
            <person name="Van de Peer Y."/>
            <person name="Friml J."/>
            <person name="Beilby M."/>
            <person name="Dolan L."/>
            <person name="Kohara Y."/>
            <person name="Sugano S."/>
            <person name="Fujiyama A."/>
            <person name="Delaux P.-M."/>
            <person name="Quint M."/>
            <person name="TheiBen G."/>
            <person name="Hagemann M."/>
            <person name="Harholt J."/>
            <person name="Dunand C."/>
            <person name="Zachgo S."/>
            <person name="Langdale J."/>
            <person name="Maumus F."/>
            <person name="Straeten D.V.D."/>
            <person name="Gould S.B."/>
            <person name="Rensing S.A."/>
        </authorList>
    </citation>
    <scope>NUCLEOTIDE SEQUENCE [LARGE SCALE GENOMIC DNA]</scope>
    <source>
        <strain evidence="5 6">S276</strain>
    </source>
</reference>
<evidence type="ECO:0000256" key="2">
    <source>
        <dbReference type="ARBA" id="ARBA00005664"/>
    </source>
</evidence>
<keyword evidence="4" id="KW-0808">Transferase</keyword>
<dbReference type="Gene3D" id="3.90.550.10">
    <property type="entry name" value="Spore Coat Polysaccharide Biosynthesis Protein SpsA, Chain A"/>
    <property type="match status" value="1"/>
</dbReference>
<evidence type="ECO:0000256" key="4">
    <source>
        <dbReference type="ARBA" id="ARBA00022679"/>
    </source>
</evidence>
<dbReference type="GO" id="GO:0016758">
    <property type="term" value="F:hexosyltransferase activity"/>
    <property type="evidence" value="ECO:0007669"/>
    <property type="project" value="TreeGrafter"/>
</dbReference>
<organism evidence="5 6">
    <name type="scientific">Chara braunii</name>
    <name type="common">Braun's stonewort</name>
    <dbReference type="NCBI Taxonomy" id="69332"/>
    <lineage>
        <taxon>Eukaryota</taxon>
        <taxon>Viridiplantae</taxon>
        <taxon>Streptophyta</taxon>
        <taxon>Charophyceae</taxon>
        <taxon>Charales</taxon>
        <taxon>Characeae</taxon>
        <taxon>Chara</taxon>
    </lineage>
</organism>
<dbReference type="InterPro" id="IPR029044">
    <property type="entry name" value="Nucleotide-diphossugar_trans"/>
</dbReference>
<comment type="similarity">
    <text evidence="2">Belongs to the glycosyltransferase 34 family.</text>
</comment>
<comment type="subcellular location">
    <subcellularLocation>
        <location evidence="1">Golgi apparatus membrane</location>
        <topology evidence="1">Single-pass type II membrane protein</topology>
    </subcellularLocation>
</comment>
<proteinExistence type="inferred from homology"/>
<evidence type="ECO:0008006" key="7">
    <source>
        <dbReference type="Google" id="ProtNLM"/>
    </source>
</evidence>
<dbReference type="Proteomes" id="UP000265515">
    <property type="component" value="Unassembled WGS sequence"/>
</dbReference>
<evidence type="ECO:0000313" key="6">
    <source>
        <dbReference type="Proteomes" id="UP000265515"/>
    </source>
</evidence>
<dbReference type="PANTHER" id="PTHR31311">
    <property type="entry name" value="XYLOGLUCAN 6-XYLOSYLTRANSFERASE 5-RELATED-RELATED"/>
    <property type="match status" value="1"/>
</dbReference>
<dbReference type="STRING" id="69332.A0A388KPJ3"/>
<dbReference type="OMA" id="VKSWIGI"/>
<comment type="caution">
    <text evidence="5">The sequence shown here is derived from an EMBL/GenBank/DDBJ whole genome shotgun (WGS) entry which is preliminary data.</text>
</comment>
<dbReference type="EMBL" id="BFEA01000156">
    <property type="protein sequence ID" value="GBG71966.1"/>
    <property type="molecule type" value="Genomic_DNA"/>
</dbReference>
<dbReference type="Gramene" id="GBG71966">
    <property type="protein sequence ID" value="GBG71966"/>
    <property type="gene ID" value="CBR_g10903"/>
</dbReference>
<dbReference type="PANTHER" id="PTHR31311:SF35">
    <property type="entry name" value="GLYCOSYLTRANSFERASE CAZY FAMILY GT34-LIKE PROTEIN"/>
    <property type="match status" value="1"/>
</dbReference>
<dbReference type="GO" id="GO:0000139">
    <property type="term" value="C:Golgi membrane"/>
    <property type="evidence" value="ECO:0007669"/>
    <property type="project" value="UniProtKB-SubCell"/>
</dbReference>
<dbReference type="Pfam" id="PF05637">
    <property type="entry name" value="Glyco_transf_34"/>
    <property type="match status" value="1"/>
</dbReference>
<evidence type="ECO:0000313" key="5">
    <source>
        <dbReference type="EMBL" id="GBG71966.1"/>
    </source>
</evidence>
<dbReference type="InterPro" id="IPR008630">
    <property type="entry name" value="Glyco_trans_34"/>
</dbReference>
<dbReference type="GO" id="GO:0005768">
    <property type="term" value="C:endosome"/>
    <property type="evidence" value="ECO:0007669"/>
    <property type="project" value="TreeGrafter"/>
</dbReference>